<evidence type="ECO:0000313" key="1">
    <source>
        <dbReference type="EMBL" id="EXJ82309.1"/>
    </source>
</evidence>
<dbReference type="SUPFAM" id="SSF56112">
    <property type="entry name" value="Protein kinase-like (PK-like)"/>
    <property type="match status" value="1"/>
</dbReference>
<sequence length="520" mass="60772">MALLYHGRQISIKSAGQDESNLVVFIRHEHATESFRHLLWTQKESIAALVRHNLHLREHDGCIVLPPESWIQGAFNICVLVHITVAGRSTNLVFRCPMPHKLAEIQYAGTIDEKVRCEVAAYVWIQEHCPDIRIPRLYAFDFVDGSQFTHLDQAPFYARIYRNFRRWIHRIIGLPLLSNYARDRSAPAVDTAYMLLEYIGPETGEMLSITWAQYTKDDQRRVRLFQGMSRIMLSLARLPQPCIGSFRFNPSDSTITLTNRPLMCTPMIFEHSGTRRTIQPHETYRTTDSFVSDMLTLHDHYLLSNPHAVRNKDDAHERIAIRTMLRAVSHHFITSRRRNGPFLLQLTDFHQSNIFVDDDWNVTCLIDLEWICALPAEMLSVPYWITNCSIDNIIDERYDPFDEVRQLFLRAMDEELRVMDEEASHFRLQHDIPVTKTMRDSWLLKGVWFWACLRSLNAWPFILEDHLLPKFAAGKDFVADLKPLATLWREDVERIVETKLVDEGRYQQELRSLLEDSIAQ</sequence>
<dbReference type="PANTHER" id="PTHR21310">
    <property type="entry name" value="AMINOGLYCOSIDE PHOSPHOTRANSFERASE-RELATED-RELATED"/>
    <property type="match status" value="1"/>
</dbReference>
<comment type="caution">
    <text evidence="1">The sequence shown here is derived from an EMBL/GenBank/DDBJ whole genome shotgun (WGS) entry which is preliminary data.</text>
</comment>
<keyword evidence="2" id="KW-1185">Reference proteome</keyword>
<proteinExistence type="predicted"/>
<gene>
    <name evidence="1" type="ORF">A1O3_06122</name>
</gene>
<reference evidence="1 2" key="1">
    <citation type="submission" date="2013-03" db="EMBL/GenBank/DDBJ databases">
        <title>The Genome Sequence of Capronia epimyces CBS 606.96.</title>
        <authorList>
            <consortium name="The Broad Institute Genomics Platform"/>
            <person name="Cuomo C."/>
            <person name="de Hoog S."/>
            <person name="Gorbushina A."/>
            <person name="Walker B."/>
            <person name="Young S.K."/>
            <person name="Zeng Q."/>
            <person name="Gargeya S."/>
            <person name="Fitzgerald M."/>
            <person name="Haas B."/>
            <person name="Abouelleil A."/>
            <person name="Allen A.W."/>
            <person name="Alvarado L."/>
            <person name="Arachchi H.M."/>
            <person name="Berlin A.M."/>
            <person name="Chapman S.B."/>
            <person name="Gainer-Dewar J."/>
            <person name="Goldberg J."/>
            <person name="Griggs A."/>
            <person name="Gujja S."/>
            <person name="Hansen M."/>
            <person name="Howarth C."/>
            <person name="Imamovic A."/>
            <person name="Ireland A."/>
            <person name="Larimer J."/>
            <person name="McCowan C."/>
            <person name="Murphy C."/>
            <person name="Pearson M."/>
            <person name="Poon T.W."/>
            <person name="Priest M."/>
            <person name="Roberts A."/>
            <person name="Saif S."/>
            <person name="Shea T."/>
            <person name="Sisk P."/>
            <person name="Sykes S."/>
            <person name="Wortman J."/>
            <person name="Nusbaum C."/>
            <person name="Birren B."/>
        </authorList>
    </citation>
    <scope>NUCLEOTIDE SEQUENCE [LARGE SCALE GENOMIC DNA]</scope>
    <source>
        <strain evidence="1 2">CBS 606.96</strain>
    </source>
</reference>
<accession>W9YJ46</accession>
<dbReference type="STRING" id="1182542.W9YJ46"/>
<dbReference type="RefSeq" id="XP_007734432.1">
    <property type="nucleotide sequence ID" value="XM_007736242.1"/>
</dbReference>
<protein>
    <recommendedName>
        <fullName evidence="3">Aminoglycoside phosphotransferase domain-containing protein</fullName>
    </recommendedName>
</protein>
<dbReference type="PANTHER" id="PTHR21310:SF37">
    <property type="entry name" value="AMINOGLYCOSIDE PHOSPHOTRANSFERASE DOMAIN-CONTAINING PROTEIN"/>
    <property type="match status" value="1"/>
</dbReference>
<dbReference type="AlphaFoldDB" id="W9YJ46"/>
<name>W9YJ46_9EURO</name>
<dbReference type="Proteomes" id="UP000019478">
    <property type="component" value="Unassembled WGS sequence"/>
</dbReference>
<dbReference type="GeneID" id="19170232"/>
<organism evidence="1 2">
    <name type="scientific">Capronia epimyces CBS 606.96</name>
    <dbReference type="NCBI Taxonomy" id="1182542"/>
    <lineage>
        <taxon>Eukaryota</taxon>
        <taxon>Fungi</taxon>
        <taxon>Dikarya</taxon>
        <taxon>Ascomycota</taxon>
        <taxon>Pezizomycotina</taxon>
        <taxon>Eurotiomycetes</taxon>
        <taxon>Chaetothyriomycetidae</taxon>
        <taxon>Chaetothyriales</taxon>
        <taxon>Herpotrichiellaceae</taxon>
        <taxon>Capronia</taxon>
    </lineage>
</organism>
<dbReference type="OrthoDB" id="3645574at2759"/>
<dbReference type="InterPro" id="IPR051678">
    <property type="entry name" value="AGP_Transferase"/>
</dbReference>
<dbReference type="eggNOG" id="ENOG502SII6">
    <property type="taxonomic scope" value="Eukaryota"/>
</dbReference>
<dbReference type="InterPro" id="IPR011009">
    <property type="entry name" value="Kinase-like_dom_sf"/>
</dbReference>
<dbReference type="EMBL" id="AMGY01000005">
    <property type="protein sequence ID" value="EXJ82309.1"/>
    <property type="molecule type" value="Genomic_DNA"/>
</dbReference>
<dbReference type="HOGENOM" id="CLU_025005_3_1_1"/>
<evidence type="ECO:0008006" key="3">
    <source>
        <dbReference type="Google" id="ProtNLM"/>
    </source>
</evidence>
<evidence type="ECO:0000313" key="2">
    <source>
        <dbReference type="Proteomes" id="UP000019478"/>
    </source>
</evidence>